<keyword evidence="6" id="KW-0812">Transmembrane</keyword>
<dbReference type="Pfam" id="PF00021">
    <property type="entry name" value="UPAR_LY6"/>
    <property type="match status" value="5"/>
</dbReference>
<dbReference type="CDD" id="cd23636">
    <property type="entry name" value="TFP_LU_ECD_CD177_rpt2"/>
    <property type="match status" value="1"/>
</dbReference>
<protein>
    <submittedName>
        <fullName evidence="8">CD177 antigen</fullName>
    </submittedName>
</protein>
<evidence type="ECO:0000256" key="2">
    <source>
        <dbReference type="ARBA" id="ARBA00022475"/>
    </source>
</evidence>
<evidence type="ECO:0000256" key="6">
    <source>
        <dbReference type="SAM" id="Phobius"/>
    </source>
</evidence>
<dbReference type="SUPFAM" id="SSF57302">
    <property type="entry name" value="Snake toxin-like"/>
    <property type="match status" value="1"/>
</dbReference>
<dbReference type="InterPro" id="IPR016054">
    <property type="entry name" value="LY6_UPA_recep-like"/>
</dbReference>
<evidence type="ECO:0000313" key="9">
    <source>
        <dbReference type="Proteomes" id="UP001166674"/>
    </source>
</evidence>
<sequence>QALDCQWGVLESVWNVSELPVRWTNDKKTCAMGEGCQETLMLIENGPQVNLVLTKDCTLAQDQEVQVTEHRTGPGLSVISYTHVCRHRDSCNSLSTTDAFWSPSPAAVPGTMRCPVCFSRHNCPENAPEQICPEGHTHCYNGVLKLRGGRIATNLRVQGCMPKPGCDLLNGTQKIGPIDVSENCNPKSDTLTCHRGSMLQMGRNLAQEPVEWDSSMDQMCNAGEACQETLLLIDSGNKSLLVGSKGCSKAGAQDSQAVSLHSRPPGVLVASYTRFCSSDLCNTARSSSVLLTSLPKPAAPAPGGLQCPVCVQVFGSCSGSSNFVTCPKDTTHCYNGNIDLSGVAQHMYCHKGVYVNVEDDPTHTFNWTTEKVDTCDNGELCQETVLLIKAGPKTAVLATKGCFPQLIESVTFVKHTPPPGLTAVSFNNYCEDPLCNSQQSIADFWKPEMTSDTDMSTTLHCPTCVAVGTCLSAPSLPCPNGTTRCYRGKIELNGGGIDSSVEVKGCTNLIGCRLMARISAVGPMTVKEVCPHQSVYQSRKTESGATWLLVSVWCLGLLLPLLLQSLIHFS</sequence>
<feature type="domain" description="UPAR/Ly6" evidence="7">
    <location>
        <begin position="458"/>
        <end position="534"/>
    </location>
</feature>
<evidence type="ECO:0000313" key="8">
    <source>
        <dbReference type="EMBL" id="MBZ3875851.1"/>
    </source>
</evidence>
<dbReference type="EMBL" id="JAATJV010259928">
    <property type="protein sequence ID" value="MBZ3875851.1"/>
    <property type="molecule type" value="Genomic_DNA"/>
</dbReference>
<keyword evidence="9" id="KW-1185">Reference proteome</keyword>
<evidence type="ECO:0000256" key="3">
    <source>
        <dbReference type="ARBA" id="ARBA00022729"/>
    </source>
</evidence>
<dbReference type="InterPro" id="IPR051899">
    <property type="entry name" value="Fert-Immune_med_protein"/>
</dbReference>
<reference evidence="8" key="1">
    <citation type="submission" date="2020-03" db="EMBL/GenBank/DDBJ databases">
        <title>Studies in the Genomics of Life Span.</title>
        <authorList>
            <person name="Glass D."/>
        </authorList>
    </citation>
    <scope>NUCLEOTIDE SEQUENCE</scope>
    <source>
        <strain evidence="8">SUZIE</strain>
        <tissue evidence="8">Muscle</tissue>
    </source>
</reference>
<dbReference type="CDD" id="cd23623">
    <property type="entry name" value="TFP_LU_ECD_CD177_rpt1"/>
    <property type="match status" value="1"/>
</dbReference>
<dbReference type="Proteomes" id="UP001166674">
    <property type="component" value="Unassembled WGS sequence"/>
</dbReference>
<accession>A0AA41SX92</accession>
<dbReference type="GO" id="GO:2001044">
    <property type="term" value="P:regulation of integrin-mediated signaling pathway"/>
    <property type="evidence" value="ECO:0007669"/>
    <property type="project" value="TreeGrafter"/>
</dbReference>
<dbReference type="InterPro" id="IPR045860">
    <property type="entry name" value="Snake_toxin-like_sf"/>
</dbReference>
<dbReference type="GO" id="GO:0007159">
    <property type="term" value="P:leukocyte cell-cell adhesion"/>
    <property type="evidence" value="ECO:0007669"/>
    <property type="project" value="TreeGrafter"/>
</dbReference>
<feature type="non-terminal residue" evidence="8">
    <location>
        <position position="1"/>
    </location>
</feature>
<dbReference type="CDD" id="cd23622">
    <property type="entry name" value="TFP_LU_ECD_TEX101_rpt1"/>
    <property type="match status" value="1"/>
</dbReference>
<keyword evidence="6" id="KW-1133">Transmembrane helix</keyword>
<evidence type="ECO:0000256" key="4">
    <source>
        <dbReference type="ARBA" id="ARBA00023136"/>
    </source>
</evidence>
<dbReference type="GO" id="GO:0043315">
    <property type="term" value="P:positive regulation of neutrophil degranulation"/>
    <property type="evidence" value="ECO:0007669"/>
    <property type="project" value="TreeGrafter"/>
</dbReference>
<name>A0AA41SX92_SCICA</name>
<feature type="domain" description="UPAR/Ly6" evidence="7">
    <location>
        <begin position="219"/>
        <end position="283"/>
    </location>
</feature>
<keyword evidence="5" id="KW-0325">Glycoprotein</keyword>
<evidence type="ECO:0000256" key="1">
    <source>
        <dbReference type="ARBA" id="ARBA00004236"/>
    </source>
</evidence>
<dbReference type="PANTHER" id="PTHR16529:SF8">
    <property type="entry name" value="CD177 ANTIGEN"/>
    <property type="match status" value="1"/>
</dbReference>
<dbReference type="GO" id="GO:0098742">
    <property type="term" value="P:cell-cell adhesion via plasma-membrane adhesion molecules"/>
    <property type="evidence" value="ECO:0007669"/>
    <property type="project" value="TreeGrafter"/>
</dbReference>
<feature type="domain" description="UPAR/Ly6" evidence="7">
    <location>
        <begin position="111"/>
        <end position="189"/>
    </location>
</feature>
<dbReference type="CDD" id="cd23624">
    <property type="entry name" value="TFP_LU_ECD_CD177_rpt3"/>
    <property type="match status" value="1"/>
</dbReference>
<dbReference type="CDD" id="cd23634">
    <property type="entry name" value="TFP_LU_ECD_TEX101_rpt2"/>
    <property type="match status" value="1"/>
</dbReference>
<dbReference type="AlphaFoldDB" id="A0AA41SX92"/>
<comment type="caution">
    <text evidence="8">The sequence shown here is derived from an EMBL/GenBank/DDBJ whole genome shotgun (WGS) entry which is preliminary data.</text>
</comment>
<dbReference type="GO" id="GO:0044853">
    <property type="term" value="C:plasma membrane raft"/>
    <property type="evidence" value="ECO:0007669"/>
    <property type="project" value="TreeGrafter"/>
</dbReference>
<keyword evidence="4 6" id="KW-0472">Membrane</keyword>
<evidence type="ECO:0000259" key="7">
    <source>
        <dbReference type="Pfam" id="PF00021"/>
    </source>
</evidence>
<organism evidence="8 9">
    <name type="scientific">Sciurus carolinensis</name>
    <name type="common">Eastern gray squirrel</name>
    <dbReference type="NCBI Taxonomy" id="30640"/>
    <lineage>
        <taxon>Eukaryota</taxon>
        <taxon>Metazoa</taxon>
        <taxon>Chordata</taxon>
        <taxon>Craniata</taxon>
        <taxon>Vertebrata</taxon>
        <taxon>Euteleostomi</taxon>
        <taxon>Mammalia</taxon>
        <taxon>Eutheria</taxon>
        <taxon>Euarchontoglires</taxon>
        <taxon>Glires</taxon>
        <taxon>Rodentia</taxon>
        <taxon>Sciuromorpha</taxon>
        <taxon>Sciuridae</taxon>
        <taxon>Sciurinae</taxon>
        <taxon>Sciurini</taxon>
        <taxon>Sciurus</taxon>
    </lineage>
</organism>
<feature type="domain" description="UPAR/Ly6" evidence="7">
    <location>
        <begin position="28"/>
        <end position="93"/>
    </location>
</feature>
<comment type="subcellular location">
    <subcellularLocation>
        <location evidence="1">Cell membrane</location>
    </subcellularLocation>
</comment>
<keyword evidence="2" id="KW-1003">Cell membrane</keyword>
<feature type="transmembrane region" description="Helical" evidence="6">
    <location>
        <begin position="544"/>
        <end position="563"/>
    </location>
</feature>
<dbReference type="GO" id="GO:0045217">
    <property type="term" value="P:cell-cell junction maintenance"/>
    <property type="evidence" value="ECO:0007669"/>
    <property type="project" value="TreeGrafter"/>
</dbReference>
<keyword evidence="3" id="KW-0732">Signal</keyword>
<feature type="domain" description="UPAR/Ly6" evidence="7">
    <location>
        <begin position="304"/>
        <end position="383"/>
    </location>
</feature>
<dbReference type="PANTHER" id="PTHR16529">
    <property type="entry name" value="CD177 ANTIGEN"/>
    <property type="match status" value="1"/>
</dbReference>
<proteinExistence type="predicted"/>
<evidence type="ECO:0000256" key="5">
    <source>
        <dbReference type="ARBA" id="ARBA00023180"/>
    </source>
</evidence>
<gene>
    <name evidence="8" type="ORF">SUZIE_135005</name>
</gene>